<feature type="region of interest" description="Disordered" evidence="2">
    <location>
        <begin position="269"/>
        <end position="298"/>
    </location>
</feature>
<evidence type="ECO:0000256" key="1">
    <source>
        <dbReference type="SAM" id="Coils"/>
    </source>
</evidence>
<feature type="region of interest" description="Disordered" evidence="2">
    <location>
        <begin position="1014"/>
        <end position="1041"/>
    </location>
</feature>
<comment type="caution">
    <text evidence="4">The sequence shown here is derived from an EMBL/GenBank/DDBJ whole genome shotgun (WGS) entry which is preliminary data.</text>
</comment>
<feature type="region of interest" description="Disordered" evidence="2">
    <location>
        <begin position="364"/>
        <end position="400"/>
    </location>
</feature>
<feature type="region of interest" description="Disordered" evidence="2">
    <location>
        <begin position="61"/>
        <end position="103"/>
    </location>
</feature>
<evidence type="ECO:0000259" key="3">
    <source>
        <dbReference type="Pfam" id="PF18802"/>
    </source>
</evidence>
<accession>A0A369JLS7</accession>
<dbReference type="AlphaFoldDB" id="A0A369JLS7"/>
<dbReference type="InParanoid" id="A0A369JLS7"/>
<feature type="compositionally biased region" description="Basic and acidic residues" evidence="2">
    <location>
        <begin position="364"/>
        <end position="374"/>
    </location>
</feature>
<feature type="coiled-coil region" evidence="1">
    <location>
        <begin position="676"/>
        <end position="703"/>
    </location>
</feature>
<dbReference type="Pfam" id="PF18758">
    <property type="entry name" value="KDZ"/>
    <property type="match status" value="1"/>
</dbReference>
<name>A0A369JLS7_HYPMA</name>
<sequence length="1041" mass="117701">MSFRAPRFPSPSKRSSVAGSVKPFELVPTESLPAERKPWGSGNLTLLPRCDFVAPGGAWAQPHVPSATSATSATSANVANDTSSAAAESTPSAHSQKKERQWQKWANETIPSLLKPYLALLRETDSLRESVPSASEITCGCRSHVRKISVACVYFERIKVIKVCSCSAALQLLSRGLFPCAPVEPSLAVDLNMLDYVKELFVRAPPNTTAWCDTLEAFLGNRKYKLKTKDSLRRCFGSALHWYSKLIDAKNQIVGQQINEAREKIISMQEEESDSNKDNNDTSTASDSSDDSSGRTRPSEYLRARCPLCFGSEQCHNPDFTADVIVCLDACFTQKRRKNPRGGGRGPSDVHTDTVFLSEAQVKEMEEKVAEKRPSRSTTKSKSKNVSDSATDAEDGYEPSMKVPTSVLDGCQASFTAADSKRVKASTQMFSDTGLMGLLCRHDRVLWLANMTSAGERQYYALALVKQLFDHLPPAMTVGLLYDIGCQLHRSCVKWDFLEKDIMDRLVFGISVFHAFGHQWACQMIYHPRKCTGFGLTDGEGCERFWSSIKILIPSLRVSGFYQRLYTIDNQVEYLDEKSLKELGQWLLRKWRQCQERKIKAEATLAEVNIVPEILRQEWAAQVAEQTKPLKKQSKNNANLAVTNVMALISTRKSFQDNIAQLNLMLASGNYEDLEIEDLVSQRVATEANLEKIQNTIKKKRELLGVDGRANLAKLKNNKFLQVRMNASVLKNRIRTRLQDRKFELDRLERAYRQTTSNEHKLHNHVRSSVKRHEPGVVQLANKYNKLCDELATLKRSGKALAKATIPAKIEREGLFKLDVDDDIWQDIGLDDDSDAAIPAWLGDENTRTGIKAMLELDRCKEEEQRLGMEHCTMQEWMMEEWHAVLYALEICQDENMKYQLQQRKSYLCRLCAVWEQKTRILPSRYVMPASWGPTEVELMEALQLDQSASWDDETEDDIIESDADSELDGDDEELLEAIELSALADAYRQEEHMSSPELLMDIQDKNWNWESLLLSGTPGPSRNSSPKKRNRPEGDDMYIY</sequence>
<keyword evidence="5" id="KW-1185">Reference proteome</keyword>
<organism evidence="4 5">
    <name type="scientific">Hypsizygus marmoreus</name>
    <name type="common">White beech mushroom</name>
    <name type="synonym">Agaricus marmoreus</name>
    <dbReference type="NCBI Taxonomy" id="39966"/>
    <lineage>
        <taxon>Eukaryota</taxon>
        <taxon>Fungi</taxon>
        <taxon>Dikarya</taxon>
        <taxon>Basidiomycota</taxon>
        <taxon>Agaricomycotina</taxon>
        <taxon>Agaricomycetes</taxon>
        <taxon>Agaricomycetidae</taxon>
        <taxon>Agaricales</taxon>
        <taxon>Tricholomatineae</taxon>
        <taxon>Lyophyllaceae</taxon>
        <taxon>Hypsizygus</taxon>
    </lineage>
</organism>
<dbReference type="InterPro" id="IPR040521">
    <property type="entry name" value="KDZ"/>
</dbReference>
<dbReference type="OrthoDB" id="3237105at2759"/>
<evidence type="ECO:0000256" key="2">
    <source>
        <dbReference type="SAM" id="MobiDB-lite"/>
    </source>
</evidence>
<keyword evidence="1" id="KW-0175">Coiled coil</keyword>
<feature type="region of interest" description="Disordered" evidence="2">
    <location>
        <begin position="1"/>
        <end position="41"/>
    </location>
</feature>
<dbReference type="EMBL" id="LUEZ02000047">
    <property type="protein sequence ID" value="RDB23171.1"/>
    <property type="molecule type" value="Genomic_DNA"/>
</dbReference>
<dbReference type="Pfam" id="PF18802">
    <property type="entry name" value="CxC1"/>
    <property type="match status" value="1"/>
</dbReference>
<reference evidence="4" key="1">
    <citation type="submission" date="2018-04" db="EMBL/GenBank/DDBJ databases">
        <title>Whole genome sequencing of Hypsizygus marmoreus.</title>
        <authorList>
            <person name="Choi I.-G."/>
            <person name="Min B."/>
            <person name="Kim J.-G."/>
            <person name="Kim S."/>
            <person name="Oh Y.-L."/>
            <person name="Kong W.-S."/>
            <person name="Park H."/>
            <person name="Jeong J."/>
            <person name="Song E.-S."/>
        </authorList>
    </citation>
    <scope>NUCLEOTIDE SEQUENCE [LARGE SCALE GENOMIC DNA]</scope>
    <source>
        <strain evidence="4">51987-8</strain>
    </source>
</reference>
<protein>
    <recommendedName>
        <fullName evidence="3">CxC1-like cysteine cluster associated with KDZ transposases domain-containing protein</fullName>
    </recommendedName>
</protein>
<evidence type="ECO:0000313" key="4">
    <source>
        <dbReference type="EMBL" id="RDB23171.1"/>
    </source>
</evidence>
<evidence type="ECO:0000313" key="5">
    <source>
        <dbReference type="Proteomes" id="UP000076154"/>
    </source>
</evidence>
<proteinExistence type="predicted"/>
<dbReference type="STRING" id="39966.A0A369JLS7"/>
<dbReference type="InterPro" id="IPR041320">
    <property type="entry name" value="CxC1"/>
</dbReference>
<dbReference type="PANTHER" id="PTHR33096">
    <property type="entry name" value="CXC2 DOMAIN-CONTAINING PROTEIN"/>
    <property type="match status" value="1"/>
</dbReference>
<feature type="compositionally biased region" description="Low complexity" evidence="2">
    <location>
        <begin position="66"/>
        <end position="94"/>
    </location>
</feature>
<gene>
    <name evidence="4" type="ORF">Hypma_009676</name>
</gene>
<feature type="domain" description="CxC1-like cysteine cluster associated with KDZ transposases" evidence="3">
    <location>
        <begin position="133"/>
        <end position="222"/>
    </location>
</feature>
<dbReference type="Proteomes" id="UP000076154">
    <property type="component" value="Unassembled WGS sequence"/>
</dbReference>
<dbReference type="PANTHER" id="PTHR33096:SF1">
    <property type="entry name" value="CXC1-LIKE CYSTEINE CLUSTER ASSOCIATED WITH KDZ TRANSPOSASES DOMAIN-CONTAINING PROTEIN"/>
    <property type="match status" value="1"/>
</dbReference>